<reference evidence="4 5" key="1">
    <citation type="submission" date="2019-05" db="EMBL/GenBank/DDBJ databases">
        <title>Another draft genome of Portunus trituberculatus and its Hox gene families provides insights of decapod evolution.</title>
        <authorList>
            <person name="Jeong J.-H."/>
            <person name="Song I."/>
            <person name="Kim S."/>
            <person name="Choi T."/>
            <person name="Kim D."/>
            <person name="Ryu S."/>
            <person name="Kim W."/>
        </authorList>
    </citation>
    <scope>NUCLEOTIDE SEQUENCE [LARGE SCALE GENOMIC DNA]</scope>
    <source>
        <tissue evidence="4">Muscle</tissue>
    </source>
</reference>
<feature type="region of interest" description="Disordered" evidence="3">
    <location>
        <begin position="377"/>
        <end position="570"/>
    </location>
</feature>
<sequence length="1044" mass="118093">MPTSFPHFSRQESVSDSRDKTEAVAETETETERDAAQTSEPKPPAGEDEKTERPETTEDEKVKEVNDETSKPESQPAQEPLSTNILSGNLQEIIEKTIGPENTTVDDLQLEKEEELQQEQINVEKPQIEGEVEREVNPEGKEGISNMDSGFKEQEEGVTEEPMLIDQPERETYCEEEEDRQTGEHQENQAMITEEGTEEELRGGIEQEEQVVETDMIQMQVEEEEGMLEEEPEVGVEGVTETEEAVNTLKDIMALQPTEILGLPEPDEFDYGGEYVEYFEGGVYEDDDLENMNNDGTYIGEGGEGISAREQEQMEQMALEHQEMSERIQEPENMEQEADNAEQVETGERGEADAGMDMVDGAVEGMGQQEAEFVGQDHVEGGGEQEIAGEQGENHEEYNQMMERNTMEEMEVERDEELEEGIGGEERRQEQEVSPESSPPKATEKEEKESEEQPSTVRQTRNSTEDDSTRNESDNNPEEAEGKTSKPTTTDTKTDNKEQKQEVTATPDTSQPQGSTAETGKTTQTTPGTVKKPKRHKRGLERELEQLDYWGRRQERDAKRRRRTISSKLLGSIEEAEYLTWADLLKSFLPSSLLNVNVDERNKAKTPQPQPSVSQGTGVRADTQEGDKSNMKEEEDVPKLLPDPNTQGSSSNGKSASSKAVVAMEVDKEPGVVGASQPGDKEAKVKEEEDAEAELRRKRKEIILSPLSSEEEQVEAFLLCHEENGGILHLLQLCLITLYKKHSKTWPSLPAKLFTEIYPRVRSALSLQEDWARLHEDAMLSLTHWELVLSLYQVAKQDTLHRSHMLEQVVDNYTCNRYQMVAELLTSIFHEPPPKARPGVTLPTRQTQLVILMDSLLKLKDFKGVLSWGALSLAEALKRYNRAEAEEEKNRWAKTLMIITDSINTTLVKDITYLESLGSEKLLELVNTLIQVLVVQLEKPQSVQVLPLETLTPWILLHRMLSHEEKLLRQAESKQEAAAARGGWRCKGIVKWHKHLRDHGVPQIALCWERALQLYRYYCPTQLPDFQSSQIPSITDDVASFLKR</sequence>
<feature type="compositionally biased region" description="Polar residues" evidence="3">
    <location>
        <begin position="72"/>
        <end position="88"/>
    </location>
</feature>
<evidence type="ECO:0000256" key="3">
    <source>
        <dbReference type="SAM" id="MobiDB-lite"/>
    </source>
</evidence>
<feature type="compositionally biased region" description="Acidic residues" evidence="3">
    <location>
        <begin position="332"/>
        <end position="342"/>
    </location>
</feature>
<organism evidence="4 5">
    <name type="scientific">Portunus trituberculatus</name>
    <name type="common">Swimming crab</name>
    <name type="synonym">Neptunus trituberculatus</name>
    <dbReference type="NCBI Taxonomy" id="210409"/>
    <lineage>
        <taxon>Eukaryota</taxon>
        <taxon>Metazoa</taxon>
        <taxon>Ecdysozoa</taxon>
        <taxon>Arthropoda</taxon>
        <taxon>Crustacea</taxon>
        <taxon>Multicrustacea</taxon>
        <taxon>Malacostraca</taxon>
        <taxon>Eumalacostraca</taxon>
        <taxon>Eucarida</taxon>
        <taxon>Decapoda</taxon>
        <taxon>Pleocyemata</taxon>
        <taxon>Brachyura</taxon>
        <taxon>Eubrachyura</taxon>
        <taxon>Portunoidea</taxon>
        <taxon>Portunidae</taxon>
        <taxon>Portuninae</taxon>
        <taxon>Portunus</taxon>
    </lineage>
</organism>
<feature type="compositionally biased region" description="Basic and acidic residues" evidence="3">
    <location>
        <begin position="126"/>
        <end position="142"/>
    </location>
</feature>
<dbReference type="GO" id="GO:0005634">
    <property type="term" value="C:nucleus"/>
    <property type="evidence" value="ECO:0007669"/>
    <property type="project" value="UniProtKB-SubCell"/>
</dbReference>
<dbReference type="GO" id="GO:0031491">
    <property type="term" value="F:nucleosome binding"/>
    <property type="evidence" value="ECO:0007669"/>
    <property type="project" value="TreeGrafter"/>
</dbReference>
<feature type="region of interest" description="Disordered" evidence="3">
    <location>
        <begin position="117"/>
        <end position="204"/>
    </location>
</feature>
<comment type="caution">
    <text evidence="4">The sequence shown here is derived from an EMBL/GenBank/DDBJ whole genome shotgun (WGS) entry which is preliminary data.</text>
</comment>
<evidence type="ECO:0000256" key="1">
    <source>
        <dbReference type="ARBA" id="ARBA00004123"/>
    </source>
</evidence>
<dbReference type="GO" id="GO:0006325">
    <property type="term" value="P:chromatin organization"/>
    <property type="evidence" value="ECO:0007669"/>
    <property type="project" value="InterPro"/>
</dbReference>
<feature type="compositionally biased region" description="Basic and acidic residues" evidence="3">
    <location>
        <begin position="45"/>
        <end position="71"/>
    </location>
</feature>
<feature type="compositionally biased region" description="Basic and acidic residues" evidence="3">
    <location>
        <begin position="622"/>
        <end position="632"/>
    </location>
</feature>
<comment type="subcellular location">
    <subcellularLocation>
        <location evidence="1">Nucleus</location>
    </subcellularLocation>
</comment>
<feature type="compositionally biased region" description="Basic and acidic residues" evidence="3">
    <location>
        <begin position="312"/>
        <end position="330"/>
    </location>
</feature>
<protein>
    <submittedName>
        <fullName evidence="4">Uncharacterized protein</fullName>
    </submittedName>
</protein>
<keyword evidence="2" id="KW-0539">Nucleus</keyword>
<feature type="compositionally biased region" description="Low complexity" evidence="3">
    <location>
        <begin position="648"/>
        <end position="660"/>
    </location>
</feature>
<feature type="compositionally biased region" description="Polar residues" evidence="3">
    <location>
        <begin position="605"/>
        <end position="617"/>
    </location>
</feature>
<dbReference type="OrthoDB" id="6376137at2759"/>
<feature type="compositionally biased region" description="Acidic residues" evidence="3">
    <location>
        <begin position="408"/>
        <end position="423"/>
    </location>
</feature>
<feature type="region of interest" description="Disordered" evidence="3">
    <location>
        <begin position="602"/>
        <end position="660"/>
    </location>
</feature>
<name>A0A5B7EET0_PORTR</name>
<feature type="compositionally biased region" description="Low complexity" evidence="3">
    <location>
        <begin position="432"/>
        <end position="441"/>
    </location>
</feature>
<evidence type="ECO:0000313" key="5">
    <source>
        <dbReference type="Proteomes" id="UP000324222"/>
    </source>
</evidence>
<dbReference type="Proteomes" id="UP000324222">
    <property type="component" value="Unassembled WGS sequence"/>
</dbReference>
<gene>
    <name evidence="4" type="ORF">E2C01_025195</name>
</gene>
<accession>A0A5B7EET0</accession>
<feature type="compositionally biased region" description="Basic and acidic residues" evidence="3">
    <location>
        <begin position="492"/>
        <end position="501"/>
    </location>
</feature>
<keyword evidence="5" id="KW-1185">Reference proteome</keyword>
<feature type="compositionally biased region" description="Polar residues" evidence="3">
    <location>
        <begin position="502"/>
        <end position="518"/>
    </location>
</feature>
<feature type="compositionally biased region" description="Basic and acidic residues" evidence="3">
    <location>
        <begin position="463"/>
        <end position="473"/>
    </location>
</feature>
<feature type="region of interest" description="Disordered" evidence="3">
    <location>
        <begin position="1"/>
        <end position="88"/>
    </location>
</feature>
<dbReference type="EMBL" id="VSRR010002525">
    <property type="protein sequence ID" value="MPC31895.1"/>
    <property type="molecule type" value="Genomic_DNA"/>
</dbReference>
<evidence type="ECO:0000256" key="2">
    <source>
        <dbReference type="ARBA" id="ARBA00023242"/>
    </source>
</evidence>
<feature type="region of interest" description="Disordered" evidence="3">
    <location>
        <begin position="312"/>
        <end position="350"/>
    </location>
</feature>
<feature type="compositionally biased region" description="Basic and acidic residues" evidence="3">
    <location>
        <begin position="9"/>
        <end position="23"/>
    </location>
</feature>
<evidence type="ECO:0000313" key="4">
    <source>
        <dbReference type="EMBL" id="MPC31895.1"/>
    </source>
</evidence>
<feature type="compositionally biased region" description="Low complexity" evidence="3">
    <location>
        <begin position="519"/>
        <end position="530"/>
    </location>
</feature>
<proteinExistence type="predicted"/>
<dbReference type="AlphaFoldDB" id="A0A5B7EET0"/>
<feature type="compositionally biased region" description="Basic and acidic residues" evidence="3">
    <location>
        <begin position="540"/>
        <end position="558"/>
    </location>
</feature>
<dbReference type="PANTHER" id="PTHR15502">
    <property type="entry name" value="CALCINEURIN-BINDING PROTEIN CABIN 1-RELATED"/>
    <property type="match status" value="1"/>
</dbReference>
<dbReference type="InterPro" id="IPR033053">
    <property type="entry name" value="Hir3/CABIN1"/>
</dbReference>
<dbReference type="PANTHER" id="PTHR15502:SF7">
    <property type="entry name" value="CALCINEURIN-BINDING PROTEIN CABIN-1"/>
    <property type="match status" value="1"/>
</dbReference>